<evidence type="ECO:0000256" key="1">
    <source>
        <dbReference type="SAM" id="Phobius"/>
    </source>
</evidence>
<keyword evidence="1" id="KW-0472">Membrane</keyword>
<proteinExistence type="predicted"/>
<organism evidence="2 3">
    <name type="scientific">Nibribacter koreensis</name>
    <dbReference type="NCBI Taxonomy" id="1084519"/>
    <lineage>
        <taxon>Bacteria</taxon>
        <taxon>Pseudomonadati</taxon>
        <taxon>Bacteroidota</taxon>
        <taxon>Cytophagia</taxon>
        <taxon>Cytophagales</taxon>
        <taxon>Hymenobacteraceae</taxon>
        <taxon>Nibribacter</taxon>
    </lineage>
</organism>
<protein>
    <submittedName>
        <fullName evidence="2">Uncharacterized protein</fullName>
    </submittedName>
</protein>
<comment type="caution">
    <text evidence="2">The sequence shown here is derived from an EMBL/GenBank/DDBJ whole genome shotgun (WGS) entry which is preliminary data.</text>
</comment>
<name>A0ABP8FSC8_9BACT</name>
<dbReference type="EMBL" id="BAABGX010000002">
    <property type="protein sequence ID" value="GAA4310030.1"/>
    <property type="molecule type" value="Genomic_DNA"/>
</dbReference>
<evidence type="ECO:0000313" key="3">
    <source>
        <dbReference type="Proteomes" id="UP001501844"/>
    </source>
</evidence>
<sequence>MGLASSFTALFVGLIGGAQLLSGAWFLLGCYLLLTLAGALFYGTALSRISSSPDPEAFAKDRKAARVGILLALVPVVVVVSLGLMFAMFPK</sequence>
<keyword evidence="1" id="KW-0812">Transmembrane</keyword>
<gene>
    <name evidence="2" type="ORF">GCM10023183_27610</name>
</gene>
<feature type="transmembrane region" description="Helical" evidence="1">
    <location>
        <begin position="67"/>
        <end position="89"/>
    </location>
</feature>
<dbReference type="Proteomes" id="UP001501844">
    <property type="component" value="Unassembled WGS sequence"/>
</dbReference>
<evidence type="ECO:0000313" key="2">
    <source>
        <dbReference type="EMBL" id="GAA4310030.1"/>
    </source>
</evidence>
<keyword evidence="3" id="KW-1185">Reference proteome</keyword>
<reference evidence="3" key="1">
    <citation type="journal article" date="2019" name="Int. J. Syst. Evol. Microbiol.">
        <title>The Global Catalogue of Microorganisms (GCM) 10K type strain sequencing project: providing services to taxonomists for standard genome sequencing and annotation.</title>
        <authorList>
            <consortium name="The Broad Institute Genomics Platform"/>
            <consortium name="The Broad Institute Genome Sequencing Center for Infectious Disease"/>
            <person name="Wu L."/>
            <person name="Ma J."/>
        </authorList>
    </citation>
    <scope>NUCLEOTIDE SEQUENCE [LARGE SCALE GENOMIC DNA]</scope>
    <source>
        <strain evidence="3">JCM 17917</strain>
    </source>
</reference>
<keyword evidence="1" id="KW-1133">Transmembrane helix</keyword>
<accession>A0ABP8FSC8</accession>
<feature type="transmembrane region" description="Helical" evidence="1">
    <location>
        <begin position="26"/>
        <end position="46"/>
    </location>
</feature>